<reference evidence="2 3" key="1">
    <citation type="submission" date="2018-03" db="EMBL/GenBank/DDBJ databases">
        <title>The draft genome of Sphingosinicella sp. GL-C-18.</title>
        <authorList>
            <person name="Liu L."/>
            <person name="Li L."/>
            <person name="Liang L."/>
            <person name="Zhang X."/>
            <person name="Wang T."/>
        </authorList>
    </citation>
    <scope>NUCLEOTIDE SEQUENCE [LARGE SCALE GENOMIC DNA]</scope>
    <source>
        <strain evidence="2 3">GL-C-18</strain>
    </source>
</reference>
<dbReference type="EMBL" id="PXYI01000002">
    <property type="protein sequence ID" value="PSJ42161.1"/>
    <property type="molecule type" value="Genomic_DNA"/>
</dbReference>
<dbReference type="Gene3D" id="2.120.10.30">
    <property type="entry name" value="TolB, C-terminal domain"/>
    <property type="match status" value="1"/>
</dbReference>
<accession>A0A2P7QW08</accession>
<proteinExistence type="predicted"/>
<evidence type="ECO:0000313" key="2">
    <source>
        <dbReference type="EMBL" id="PSJ42161.1"/>
    </source>
</evidence>
<comment type="caution">
    <text evidence="2">The sequence shown here is derived from an EMBL/GenBank/DDBJ whole genome shotgun (WGS) entry which is preliminary data.</text>
</comment>
<dbReference type="InterPro" id="IPR011042">
    <property type="entry name" value="6-blade_b-propeller_TolB-like"/>
</dbReference>
<dbReference type="AlphaFoldDB" id="A0A2P7QW08"/>
<feature type="region of interest" description="Disordered" evidence="1">
    <location>
        <begin position="26"/>
        <end position="50"/>
    </location>
</feature>
<dbReference type="InterPro" id="IPR011659">
    <property type="entry name" value="WD40"/>
</dbReference>
<name>A0A2P7QW08_9SPHN</name>
<sequence>MPSRLSTLRGHGRVLLAGPATIISGLGPLKESGSPSPRKQTAIARSGRSRRGVGGLMRLTASPANDAYISWSSDGRWITLASARGGFSDEALLHPANPWPYGDIYVMGVGGSGAHAGPTIRSRRDRQPGACSRQRPSLFCSCLSGSRHDAVGGATEVSERARR</sequence>
<evidence type="ECO:0000256" key="1">
    <source>
        <dbReference type="SAM" id="MobiDB-lite"/>
    </source>
</evidence>
<gene>
    <name evidence="2" type="ORF">C7I55_07965</name>
</gene>
<evidence type="ECO:0000313" key="3">
    <source>
        <dbReference type="Proteomes" id="UP000241167"/>
    </source>
</evidence>
<dbReference type="Pfam" id="PF07676">
    <property type="entry name" value="PD40"/>
    <property type="match status" value="1"/>
</dbReference>
<dbReference type="Proteomes" id="UP000241167">
    <property type="component" value="Unassembled WGS sequence"/>
</dbReference>
<keyword evidence="3" id="KW-1185">Reference proteome</keyword>
<organism evidence="2 3">
    <name type="scientific">Allosphingosinicella deserti</name>
    <dbReference type="NCBI Taxonomy" id="2116704"/>
    <lineage>
        <taxon>Bacteria</taxon>
        <taxon>Pseudomonadati</taxon>
        <taxon>Pseudomonadota</taxon>
        <taxon>Alphaproteobacteria</taxon>
        <taxon>Sphingomonadales</taxon>
        <taxon>Sphingomonadaceae</taxon>
        <taxon>Allosphingosinicella</taxon>
    </lineage>
</organism>
<protein>
    <submittedName>
        <fullName evidence="2">Uncharacterized protein</fullName>
    </submittedName>
</protein>